<dbReference type="InterPro" id="IPR009000">
    <property type="entry name" value="Transl_B-barrel_sf"/>
</dbReference>
<keyword evidence="11" id="KW-0934">Plastid</keyword>
<dbReference type="GO" id="GO:0006412">
    <property type="term" value="P:translation"/>
    <property type="evidence" value="ECO:0007669"/>
    <property type="project" value="UniProtKB-UniRule"/>
</dbReference>
<keyword evidence="11" id="KW-0150">Chloroplast</keyword>
<feature type="region of interest" description="Disordered" evidence="10">
    <location>
        <begin position="132"/>
        <end position="151"/>
    </location>
</feature>
<evidence type="ECO:0000256" key="9">
    <source>
        <dbReference type="RuleBase" id="RU003905"/>
    </source>
</evidence>
<dbReference type="FunFam" id="2.40.30.10:FF:000065">
    <property type="entry name" value="50S ribosomal protein L3, chloroplastic"/>
    <property type="match status" value="1"/>
</dbReference>
<dbReference type="GO" id="GO:0009507">
    <property type="term" value="C:chloroplast"/>
    <property type="evidence" value="ECO:0007669"/>
    <property type="project" value="UniProtKB-SubCell"/>
</dbReference>
<dbReference type="HAMAP" id="MF_01325_B">
    <property type="entry name" value="Ribosomal_uL3_B"/>
    <property type="match status" value="1"/>
</dbReference>
<comment type="similarity">
    <text evidence="1 8 9">Belongs to the universal ribosomal protein uL3 family.</text>
</comment>
<protein>
    <recommendedName>
        <fullName evidence="7 8">Large ribosomal subunit protein uL3c</fullName>
    </recommendedName>
</protein>
<dbReference type="PROSITE" id="PS00474">
    <property type="entry name" value="RIBOSOMAL_L3"/>
    <property type="match status" value="1"/>
</dbReference>
<comment type="subcellular location">
    <subcellularLocation>
        <location evidence="8">Plastid</location>
        <location evidence="8">Chloroplast</location>
    </subcellularLocation>
</comment>
<dbReference type="Pfam" id="PF00297">
    <property type="entry name" value="Ribosomal_L3"/>
    <property type="match status" value="1"/>
</dbReference>
<dbReference type="InterPro" id="IPR019926">
    <property type="entry name" value="Ribosomal_uL3_CS"/>
</dbReference>
<dbReference type="PANTHER" id="PTHR11229">
    <property type="entry name" value="50S RIBOSOMAL PROTEIN L3"/>
    <property type="match status" value="1"/>
</dbReference>
<keyword evidence="6 8" id="KW-0687">Ribonucleoprotein</keyword>
<evidence type="ECO:0000256" key="4">
    <source>
        <dbReference type="ARBA" id="ARBA00022884"/>
    </source>
</evidence>
<dbReference type="Gene3D" id="2.40.30.10">
    <property type="entry name" value="Translation factors"/>
    <property type="match status" value="1"/>
</dbReference>
<evidence type="ECO:0000313" key="11">
    <source>
        <dbReference type="EMBL" id="ARW66248.1"/>
    </source>
</evidence>
<dbReference type="Gene3D" id="3.30.160.810">
    <property type="match status" value="1"/>
</dbReference>
<organism evidence="11">
    <name type="scientific">Spyridia filamentosa</name>
    <name type="common">Red alga</name>
    <name type="synonym">Fucus filamentosus</name>
    <dbReference type="NCBI Taxonomy" id="196632"/>
    <lineage>
        <taxon>Eukaryota</taxon>
        <taxon>Rhodophyta</taxon>
        <taxon>Florideophyceae</taxon>
        <taxon>Rhodymeniophycidae</taxon>
        <taxon>Ceramiales</taxon>
        <taxon>Spyridiaceae</taxon>
        <taxon>Spyridia</taxon>
    </lineage>
</organism>
<reference evidence="11" key="1">
    <citation type="journal article" date="2017" name="J. Phycol.">
        <title>Analysis of chloroplast genomes and a supermatrix inform reclassification of the Rhodomelaceae (Rhodophyta).</title>
        <authorList>
            <person name="Diaz-Tapia P."/>
            <person name="Maggs C.A."/>
            <person name="West J.A."/>
            <person name="Verbruggen H."/>
        </authorList>
    </citation>
    <scope>NUCLEOTIDE SEQUENCE</scope>
    <source>
        <strain evidence="11">PD1020</strain>
    </source>
</reference>
<dbReference type="NCBIfam" id="TIGR03625">
    <property type="entry name" value="L3_bact"/>
    <property type="match status" value="1"/>
</dbReference>
<accession>A0A1Z1MJL5</accession>
<name>A0A1Z1MJL5_SPYFI</name>
<sequence>MSINLLGKKIGMTQVFNEEGHAIPVTILEVGPCIITQIKTIDHDGYDAIQIGYEYLKETQGTKAKIGHLKKNNIPNVKYLKEQRYKIGEKNLKIGQIVTVEEFKIGHKINVSGKSIGKGFCGYQKRHNFSRGPMSHGSKNHRQPGSIGAGTTPGRVFPGKRMAGHMGNIQTTIKNLDIIDVDPENNILIIKGAVPGKVGNVIYIYNNQ</sequence>
<dbReference type="AlphaFoldDB" id="A0A1Z1MJL5"/>
<dbReference type="GO" id="GO:0019843">
    <property type="term" value="F:rRNA binding"/>
    <property type="evidence" value="ECO:0007669"/>
    <property type="project" value="UniProtKB-UniRule"/>
</dbReference>
<dbReference type="GeneID" id="33359359"/>
<evidence type="ECO:0000256" key="7">
    <source>
        <dbReference type="ARBA" id="ARBA00035213"/>
    </source>
</evidence>
<dbReference type="SUPFAM" id="SSF50447">
    <property type="entry name" value="Translation proteins"/>
    <property type="match status" value="1"/>
</dbReference>
<comment type="subunit">
    <text evidence="2 8">Part of the 50S ribosomal subunit.</text>
</comment>
<evidence type="ECO:0000256" key="2">
    <source>
        <dbReference type="ARBA" id="ARBA00011838"/>
    </source>
</evidence>
<keyword evidence="3 8" id="KW-0699">rRNA-binding</keyword>
<evidence type="ECO:0000256" key="6">
    <source>
        <dbReference type="ARBA" id="ARBA00023274"/>
    </source>
</evidence>
<dbReference type="GO" id="GO:0003735">
    <property type="term" value="F:structural constituent of ribosome"/>
    <property type="evidence" value="ECO:0007669"/>
    <property type="project" value="InterPro"/>
</dbReference>
<dbReference type="PANTHER" id="PTHR11229:SF16">
    <property type="entry name" value="LARGE RIBOSOMAL SUBUNIT PROTEIN UL3C"/>
    <property type="match status" value="1"/>
</dbReference>
<keyword evidence="4 8" id="KW-0694">RNA-binding</keyword>
<dbReference type="GO" id="GO:0022625">
    <property type="term" value="C:cytosolic large ribosomal subunit"/>
    <property type="evidence" value="ECO:0007669"/>
    <property type="project" value="TreeGrafter"/>
</dbReference>
<evidence type="ECO:0000256" key="3">
    <source>
        <dbReference type="ARBA" id="ARBA00022730"/>
    </source>
</evidence>
<dbReference type="InterPro" id="IPR000597">
    <property type="entry name" value="Ribosomal_uL3"/>
</dbReference>
<evidence type="ECO:0000256" key="1">
    <source>
        <dbReference type="ARBA" id="ARBA00006540"/>
    </source>
</evidence>
<evidence type="ECO:0000256" key="8">
    <source>
        <dbReference type="HAMAP-Rule" id="MF_01325"/>
    </source>
</evidence>
<comment type="function">
    <text evidence="8">One of the primary rRNA binding proteins, it binds directly near the 3'-end of the 23S rRNA, where it nucleates assembly of the 50S subunit.</text>
</comment>
<geneLocation type="chloroplast" evidence="11"/>
<keyword evidence="5 8" id="KW-0689">Ribosomal protein</keyword>
<proteinExistence type="inferred from homology"/>
<gene>
    <name evidence="8 11" type="primary">rpl3</name>
</gene>
<dbReference type="RefSeq" id="YP_009397062.1">
    <property type="nucleotide sequence ID" value="NC_035285.1"/>
</dbReference>
<dbReference type="EMBL" id="MF101441">
    <property type="protein sequence ID" value="ARW66248.1"/>
    <property type="molecule type" value="Genomic_DNA"/>
</dbReference>
<evidence type="ECO:0000256" key="5">
    <source>
        <dbReference type="ARBA" id="ARBA00022980"/>
    </source>
</evidence>
<dbReference type="InterPro" id="IPR019927">
    <property type="entry name" value="Ribosomal_uL3_bac/org-type"/>
</dbReference>
<evidence type="ECO:0000256" key="10">
    <source>
        <dbReference type="SAM" id="MobiDB-lite"/>
    </source>
</evidence>